<accession>A0A830G7F0</accession>
<proteinExistence type="predicted"/>
<comment type="caution">
    <text evidence="1">The sequence shown here is derived from an EMBL/GenBank/DDBJ whole genome shotgun (WGS) entry which is preliminary data.</text>
</comment>
<protein>
    <submittedName>
        <fullName evidence="1">Uncharacterized protein</fullName>
    </submittedName>
</protein>
<gene>
    <name evidence="1" type="ORF">GCM10009021_02420</name>
</gene>
<organism evidence="1 2">
    <name type="scientific">Halarchaeum nitratireducens</name>
    <dbReference type="NCBI Taxonomy" id="489913"/>
    <lineage>
        <taxon>Archaea</taxon>
        <taxon>Methanobacteriati</taxon>
        <taxon>Methanobacteriota</taxon>
        <taxon>Stenosarchaea group</taxon>
        <taxon>Halobacteria</taxon>
        <taxon>Halobacteriales</taxon>
        <taxon>Halobacteriaceae</taxon>
    </lineage>
</organism>
<evidence type="ECO:0000313" key="2">
    <source>
        <dbReference type="Proteomes" id="UP000608850"/>
    </source>
</evidence>
<sequence>MADIGNEVSDAVEWYWETLSDQADDQRDSDNTARGRRAQVLGGAQMDGFAGLIEDALVEAGLPRDDVLHDHDATLPGYFRATKRWDIAVVHEGEVLAAIELKSIASSFGNNLNNRVEEAVGNNIDIHEAYENGVIEQPKPPWVGYLILMADNEDSSSSVRVREPNLDIDDEYRDASYIDRARLLCERLVRQGVVDSTAFLTSGEGEGLDGGYDEPNPDLSFQRFLDDLVAHVETQIDNKQTKLDVDD</sequence>
<dbReference type="Pfam" id="PF04555">
    <property type="entry name" value="XhoI"/>
    <property type="match status" value="1"/>
</dbReference>
<dbReference type="AlphaFoldDB" id="A0A830G7F0"/>
<dbReference type="GO" id="GO:0009036">
    <property type="term" value="F:type II site-specific deoxyribonuclease activity"/>
    <property type="evidence" value="ECO:0007669"/>
    <property type="project" value="InterPro"/>
</dbReference>
<dbReference type="InterPro" id="IPR007636">
    <property type="entry name" value="Restrct_endonuc_II_XhoI"/>
</dbReference>
<dbReference type="GO" id="GO:0003677">
    <property type="term" value="F:DNA binding"/>
    <property type="evidence" value="ECO:0007669"/>
    <property type="project" value="InterPro"/>
</dbReference>
<name>A0A830G7F0_9EURY</name>
<dbReference type="EMBL" id="BMOQ01000001">
    <property type="protein sequence ID" value="GGN06931.1"/>
    <property type="molecule type" value="Genomic_DNA"/>
</dbReference>
<dbReference type="Proteomes" id="UP000608850">
    <property type="component" value="Unassembled WGS sequence"/>
</dbReference>
<dbReference type="RefSeq" id="WP_188876617.1">
    <property type="nucleotide sequence ID" value="NZ_BMOQ01000001.1"/>
</dbReference>
<dbReference type="GO" id="GO:0009307">
    <property type="term" value="P:DNA restriction-modification system"/>
    <property type="evidence" value="ECO:0007669"/>
    <property type="project" value="InterPro"/>
</dbReference>
<keyword evidence="2" id="KW-1185">Reference proteome</keyword>
<evidence type="ECO:0000313" key="1">
    <source>
        <dbReference type="EMBL" id="GGN06931.1"/>
    </source>
</evidence>
<reference evidence="1 2" key="1">
    <citation type="journal article" date="2019" name="Int. J. Syst. Evol. Microbiol.">
        <title>The Global Catalogue of Microorganisms (GCM) 10K type strain sequencing project: providing services to taxonomists for standard genome sequencing and annotation.</title>
        <authorList>
            <consortium name="The Broad Institute Genomics Platform"/>
            <consortium name="The Broad Institute Genome Sequencing Center for Infectious Disease"/>
            <person name="Wu L."/>
            <person name="Ma J."/>
        </authorList>
    </citation>
    <scope>NUCLEOTIDE SEQUENCE [LARGE SCALE GENOMIC DNA]</scope>
    <source>
        <strain evidence="1 2">JCM 16331</strain>
    </source>
</reference>
<dbReference type="OrthoDB" id="110543at2157"/>